<dbReference type="Proteomes" id="UP000480485">
    <property type="component" value="Unassembled WGS sequence"/>
</dbReference>
<dbReference type="GO" id="GO:0005886">
    <property type="term" value="C:plasma membrane"/>
    <property type="evidence" value="ECO:0007669"/>
    <property type="project" value="TreeGrafter"/>
</dbReference>
<feature type="domain" description="AsmA" evidence="2">
    <location>
        <begin position="192"/>
        <end position="352"/>
    </location>
</feature>
<feature type="region of interest" description="Disordered" evidence="1">
    <location>
        <begin position="269"/>
        <end position="288"/>
    </location>
</feature>
<sequence>YMVKQVAARSGYQLQLDGPLRWHVWPQLSILSGRMSLTAQGASQPLVRADNMRLDVALLPLLSHQLSVKQVMLKGAVIQLTPQTEAVRSEDAPVAPRDNTLPDLSDDRGWSFDISSLKVADSVLVFQHEDDEQVTIRNIRLQMEQDPQHRGSFEFSGRVNRDQRDLTISLNGTVDASDYPHDLTAAIEQINWQLQGADLPKQGIQGQGSFQAQWQESHKRLSFNQISLTANDSTLSGQAQVTLTEKPEWQLRLQFPQLNLDNLIPLNETANGENGAAQQGQSQSTLPRPVISSRIDEPAYQGLQGFTADILLQASNVRWRGMNFTDVATQMTNKSGLLEITQLQGKLNGGQVSLPG</sequence>
<evidence type="ECO:0000313" key="4">
    <source>
        <dbReference type="Proteomes" id="UP000480485"/>
    </source>
</evidence>
<dbReference type="PANTHER" id="PTHR30441:SF4">
    <property type="entry name" value="PROTEIN ASMA"/>
    <property type="match status" value="1"/>
</dbReference>
<evidence type="ECO:0000256" key="1">
    <source>
        <dbReference type="SAM" id="MobiDB-lite"/>
    </source>
</evidence>
<evidence type="ECO:0000313" key="3">
    <source>
        <dbReference type="EMBL" id="MWT87750.1"/>
    </source>
</evidence>
<comment type="caution">
    <text evidence="3">The sequence shown here is derived from an EMBL/GenBank/DDBJ whole genome shotgun (WGS) entry which is preliminary data.</text>
</comment>
<gene>
    <name evidence="3" type="primary">asmA</name>
    <name evidence="3" type="ORF">GP954_21850</name>
</gene>
<reference evidence="3 4" key="1">
    <citation type="submission" date="2019-12" db="EMBL/GenBank/DDBJ databases">
        <title>Enteriobacteria Tanzani isolates_8377-8380.</title>
        <authorList>
            <person name="Subbiah M."/>
            <person name="Call D."/>
        </authorList>
    </citation>
    <scope>NUCLEOTIDE SEQUENCE [LARGE SCALE GENOMIC DNA]</scope>
    <source>
        <strain evidence="3 4">8378wC7</strain>
    </source>
</reference>
<evidence type="ECO:0000259" key="2">
    <source>
        <dbReference type="Pfam" id="PF05170"/>
    </source>
</evidence>
<proteinExistence type="predicted"/>
<feature type="non-terminal residue" evidence="3">
    <location>
        <position position="356"/>
    </location>
</feature>
<accession>A0A6L7CKS3</accession>
<feature type="non-terminal residue" evidence="3">
    <location>
        <position position="1"/>
    </location>
</feature>
<name>A0A6L7CKS3_ECOLX</name>
<dbReference type="InterPro" id="IPR052894">
    <property type="entry name" value="AsmA-related"/>
</dbReference>
<dbReference type="AlphaFoldDB" id="A0A6L7CKS3"/>
<organism evidence="3 4">
    <name type="scientific">Escherichia coli</name>
    <dbReference type="NCBI Taxonomy" id="562"/>
    <lineage>
        <taxon>Bacteria</taxon>
        <taxon>Pseudomonadati</taxon>
        <taxon>Pseudomonadota</taxon>
        <taxon>Gammaproteobacteria</taxon>
        <taxon>Enterobacterales</taxon>
        <taxon>Enterobacteriaceae</taxon>
        <taxon>Escherichia</taxon>
    </lineage>
</organism>
<dbReference type="InterPro" id="IPR007844">
    <property type="entry name" value="AsmA"/>
</dbReference>
<dbReference type="NCBIfam" id="NF008091">
    <property type="entry name" value="PRK10833.1"/>
    <property type="match status" value="1"/>
</dbReference>
<feature type="domain" description="AsmA" evidence="2">
    <location>
        <begin position="3"/>
        <end position="157"/>
    </location>
</feature>
<protein>
    <submittedName>
        <fullName evidence="3">Outer membrane assembly protein AsmA</fullName>
    </submittedName>
</protein>
<dbReference type="Pfam" id="PF05170">
    <property type="entry name" value="AsmA"/>
    <property type="match status" value="2"/>
</dbReference>
<feature type="compositionally biased region" description="Polar residues" evidence="1">
    <location>
        <begin position="269"/>
        <end position="286"/>
    </location>
</feature>
<dbReference type="PANTHER" id="PTHR30441">
    <property type="entry name" value="DUF748 DOMAIN-CONTAINING PROTEIN"/>
    <property type="match status" value="1"/>
</dbReference>
<dbReference type="GO" id="GO:0090313">
    <property type="term" value="P:regulation of protein targeting to membrane"/>
    <property type="evidence" value="ECO:0007669"/>
    <property type="project" value="TreeGrafter"/>
</dbReference>
<dbReference type="EMBL" id="WTRN01001065">
    <property type="protein sequence ID" value="MWT87750.1"/>
    <property type="molecule type" value="Genomic_DNA"/>
</dbReference>